<keyword evidence="6" id="KW-0997">Cell inner membrane</keyword>
<dbReference type="Proteomes" id="UP001465331">
    <property type="component" value="Unassembled WGS sequence"/>
</dbReference>
<keyword evidence="7" id="KW-0812">Transmembrane</keyword>
<keyword evidence="5" id="KW-1003">Cell membrane</keyword>
<name>A0ABV2AD00_9GAMM</name>
<keyword evidence="4" id="KW-0813">Transport</keyword>
<dbReference type="Pfam" id="PF01203">
    <property type="entry name" value="T2SSN"/>
    <property type="match status" value="1"/>
</dbReference>
<protein>
    <recommendedName>
        <fullName evidence="3">Type II secretion system protein N</fullName>
    </recommendedName>
    <alternativeName>
        <fullName evidence="10">General secretion pathway protein N</fullName>
    </alternativeName>
</protein>
<organism evidence="12 13">
    <name type="scientific">Sinimarinibacterium thermocellulolyticum</name>
    <dbReference type="NCBI Taxonomy" id="3170016"/>
    <lineage>
        <taxon>Bacteria</taxon>
        <taxon>Pseudomonadati</taxon>
        <taxon>Pseudomonadota</taxon>
        <taxon>Gammaproteobacteria</taxon>
        <taxon>Nevskiales</taxon>
        <taxon>Nevskiaceae</taxon>
        <taxon>Sinimarinibacterium</taxon>
    </lineage>
</organism>
<reference evidence="12 13" key="1">
    <citation type="submission" date="2024-06" db="EMBL/GenBank/DDBJ databases">
        <authorList>
            <person name="Li Z."/>
            <person name="Jiang Y."/>
        </authorList>
    </citation>
    <scope>NUCLEOTIDE SEQUENCE [LARGE SCALE GENOMIC DNA]</scope>
    <source>
        <strain evidence="12 13">HSW-8</strain>
    </source>
</reference>
<accession>A0ABV2AD00</accession>
<dbReference type="InterPro" id="IPR022792">
    <property type="entry name" value="T2SS_protein-GspN"/>
</dbReference>
<keyword evidence="13" id="KW-1185">Reference proteome</keyword>
<comment type="subcellular location">
    <subcellularLocation>
        <location evidence="1">Cell inner membrane</location>
    </subcellularLocation>
</comment>
<comment type="caution">
    <text evidence="12">The sequence shown here is derived from an EMBL/GenBank/DDBJ whole genome shotgun (WGS) entry which is preliminary data.</text>
</comment>
<sequence length="288" mass="29849">MKTRHLLAAALLSFVLGLIVHAPAASLYGWIAGGNAELPVRLFGVTGTLVSGAASLLARGDQPLARNVRWRLVPSSLLLGRASFALSSGGPPLLFEGVAGMGLGGAVHLRDTRASGELRALAAIAGLPFVPVNGEIGIDLASLTLVDRWPRHAHGRLQVIGLSWTLGRDPVALGDFEARIEDADDGIVATVSTLKGSIEVDGRARLAVDGAYDLDLRLRATPDAPPMVNNLLRALGPADADGYQRLRRTGTQSPAHATDAPPGTRGDTPGSAVPAPASTPAHHMMPPT</sequence>
<evidence type="ECO:0000256" key="9">
    <source>
        <dbReference type="ARBA" id="ARBA00023136"/>
    </source>
</evidence>
<evidence type="ECO:0000256" key="1">
    <source>
        <dbReference type="ARBA" id="ARBA00004533"/>
    </source>
</evidence>
<gene>
    <name evidence="12" type="ORF">ABSH63_14005</name>
</gene>
<evidence type="ECO:0000256" key="8">
    <source>
        <dbReference type="ARBA" id="ARBA00022927"/>
    </source>
</evidence>
<proteinExistence type="inferred from homology"/>
<evidence type="ECO:0000256" key="6">
    <source>
        <dbReference type="ARBA" id="ARBA00022519"/>
    </source>
</evidence>
<evidence type="ECO:0000256" key="3">
    <source>
        <dbReference type="ARBA" id="ARBA00021563"/>
    </source>
</evidence>
<dbReference type="RefSeq" id="WP_352890487.1">
    <property type="nucleotide sequence ID" value="NZ_JBEPIJ010000021.1"/>
</dbReference>
<evidence type="ECO:0000256" key="2">
    <source>
        <dbReference type="ARBA" id="ARBA00007208"/>
    </source>
</evidence>
<evidence type="ECO:0000313" key="12">
    <source>
        <dbReference type="EMBL" id="MES0875112.1"/>
    </source>
</evidence>
<feature type="region of interest" description="Disordered" evidence="11">
    <location>
        <begin position="249"/>
        <end position="288"/>
    </location>
</feature>
<comment type="similarity">
    <text evidence="2">Belongs to the GSP N family.</text>
</comment>
<evidence type="ECO:0000256" key="7">
    <source>
        <dbReference type="ARBA" id="ARBA00022692"/>
    </source>
</evidence>
<evidence type="ECO:0000313" key="13">
    <source>
        <dbReference type="Proteomes" id="UP001465331"/>
    </source>
</evidence>
<evidence type="ECO:0000256" key="5">
    <source>
        <dbReference type="ARBA" id="ARBA00022475"/>
    </source>
</evidence>
<evidence type="ECO:0000256" key="10">
    <source>
        <dbReference type="ARBA" id="ARBA00030772"/>
    </source>
</evidence>
<keyword evidence="9" id="KW-0472">Membrane</keyword>
<evidence type="ECO:0000256" key="4">
    <source>
        <dbReference type="ARBA" id="ARBA00022448"/>
    </source>
</evidence>
<dbReference type="EMBL" id="JBEPIJ010000021">
    <property type="protein sequence ID" value="MES0875112.1"/>
    <property type="molecule type" value="Genomic_DNA"/>
</dbReference>
<evidence type="ECO:0000256" key="11">
    <source>
        <dbReference type="SAM" id="MobiDB-lite"/>
    </source>
</evidence>
<keyword evidence="8" id="KW-0653">Protein transport</keyword>